<comment type="caution">
    <text evidence="1">The sequence shown here is derived from an EMBL/GenBank/DDBJ whole genome shotgun (WGS) entry which is preliminary data.</text>
</comment>
<keyword evidence="2" id="KW-1185">Reference proteome</keyword>
<dbReference type="OrthoDB" id="1937899at2759"/>
<dbReference type="Proteomes" id="UP000237481">
    <property type="component" value="Unassembled WGS sequence"/>
</dbReference>
<evidence type="ECO:0000313" key="2">
    <source>
        <dbReference type="Proteomes" id="UP000237481"/>
    </source>
</evidence>
<gene>
    <name evidence="1" type="ORF">TPAR_01402</name>
</gene>
<organism evidence="1 2">
    <name type="scientific">Tolypocladium paradoxum</name>
    <dbReference type="NCBI Taxonomy" id="94208"/>
    <lineage>
        <taxon>Eukaryota</taxon>
        <taxon>Fungi</taxon>
        <taxon>Dikarya</taxon>
        <taxon>Ascomycota</taxon>
        <taxon>Pezizomycotina</taxon>
        <taxon>Sordariomycetes</taxon>
        <taxon>Hypocreomycetidae</taxon>
        <taxon>Hypocreales</taxon>
        <taxon>Ophiocordycipitaceae</taxon>
        <taxon>Tolypocladium</taxon>
    </lineage>
</organism>
<dbReference type="EMBL" id="PKSG01000143">
    <property type="protein sequence ID" value="POR38390.1"/>
    <property type="molecule type" value="Genomic_DNA"/>
</dbReference>
<dbReference type="AlphaFoldDB" id="A0A2S4L7I6"/>
<dbReference type="STRING" id="94208.A0A2S4L7I6"/>
<proteinExistence type="predicted"/>
<protein>
    <submittedName>
        <fullName evidence="1">Uncharacterized protein</fullName>
    </submittedName>
</protein>
<accession>A0A2S4L7I6</accession>
<evidence type="ECO:0000313" key="1">
    <source>
        <dbReference type="EMBL" id="POR38390.1"/>
    </source>
</evidence>
<name>A0A2S4L7I6_9HYPO</name>
<reference evidence="1 2" key="1">
    <citation type="submission" date="2018-01" db="EMBL/GenBank/DDBJ databases">
        <title>Harnessing the power of phylogenomics to disentangle the directionality and signatures of interkingdom host jumping in the parasitic fungal genus Tolypocladium.</title>
        <authorList>
            <person name="Quandt C.A."/>
            <person name="Patterson W."/>
            <person name="Spatafora J.W."/>
        </authorList>
    </citation>
    <scope>NUCLEOTIDE SEQUENCE [LARGE SCALE GENOMIC DNA]</scope>
    <source>
        <strain evidence="1 2">NRBC 100945</strain>
    </source>
</reference>
<sequence length="69" mass="7694">MTILWMAASLAGKELRILCDPSHGNLALQFSKLVEQVVKTGKVGDLRERLDGIPQTARQLETMRWLSDG</sequence>